<evidence type="ECO:0000313" key="11">
    <source>
        <dbReference type="Proteomes" id="UP001152320"/>
    </source>
</evidence>
<dbReference type="InterPro" id="IPR021990">
    <property type="entry name" value="Mediator_Med12_LCEWAV"/>
</dbReference>
<evidence type="ECO:0000256" key="1">
    <source>
        <dbReference type="ARBA" id="ARBA00004123"/>
    </source>
</evidence>
<feature type="region of interest" description="Disordered" evidence="8">
    <location>
        <begin position="1408"/>
        <end position="1429"/>
    </location>
</feature>
<keyword evidence="6" id="KW-0804">Transcription</keyword>
<feature type="region of interest" description="Disordered" evidence="8">
    <location>
        <begin position="1948"/>
        <end position="1971"/>
    </location>
</feature>
<comment type="subcellular location">
    <subcellularLocation>
        <location evidence="1">Nucleus</location>
    </subcellularLocation>
</comment>
<feature type="compositionally biased region" description="Basic residues" evidence="8">
    <location>
        <begin position="1800"/>
        <end position="1810"/>
    </location>
</feature>
<dbReference type="GO" id="GO:0016592">
    <property type="term" value="C:mediator complex"/>
    <property type="evidence" value="ECO:0007669"/>
    <property type="project" value="InterPro"/>
</dbReference>
<proteinExistence type="inferred from homology"/>
<evidence type="ECO:0000256" key="4">
    <source>
        <dbReference type="ARBA" id="ARBA00023015"/>
    </source>
</evidence>
<dbReference type="InterPro" id="IPR019035">
    <property type="entry name" value="Mediator_Med12"/>
</dbReference>
<dbReference type="GO" id="GO:0003713">
    <property type="term" value="F:transcription coactivator activity"/>
    <property type="evidence" value="ECO:0007669"/>
    <property type="project" value="TreeGrafter"/>
</dbReference>
<organism evidence="10 11">
    <name type="scientific">Holothuria leucospilota</name>
    <name type="common">Black long sea cucumber</name>
    <name type="synonym">Mertensiothuria leucospilota</name>
    <dbReference type="NCBI Taxonomy" id="206669"/>
    <lineage>
        <taxon>Eukaryota</taxon>
        <taxon>Metazoa</taxon>
        <taxon>Echinodermata</taxon>
        <taxon>Eleutherozoa</taxon>
        <taxon>Echinozoa</taxon>
        <taxon>Holothuroidea</taxon>
        <taxon>Aspidochirotacea</taxon>
        <taxon>Aspidochirotida</taxon>
        <taxon>Holothuriidae</taxon>
        <taxon>Holothuria</taxon>
    </lineage>
</organism>
<gene>
    <name evidence="10" type="ORF">HOLleu_27541</name>
</gene>
<dbReference type="PANTHER" id="PTHR46007">
    <property type="entry name" value="MEDIATOR OF RNA POLYMERASE II TRANSCRIPTION SUBUNIT 12"/>
    <property type="match status" value="1"/>
</dbReference>
<feature type="region of interest" description="Disordered" evidence="8">
    <location>
        <begin position="1466"/>
        <end position="1489"/>
    </location>
</feature>
<evidence type="ECO:0000256" key="7">
    <source>
        <dbReference type="ARBA" id="ARBA00023242"/>
    </source>
</evidence>
<dbReference type="InterPro" id="IPR051647">
    <property type="entry name" value="Mediator_comp_sub12"/>
</dbReference>
<keyword evidence="5" id="KW-0010">Activator</keyword>
<dbReference type="SMART" id="SM01281">
    <property type="entry name" value="Med12"/>
    <property type="match status" value="1"/>
</dbReference>
<evidence type="ECO:0000256" key="2">
    <source>
        <dbReference type="ARBA" id="ARBA00010289"/>
    </source>
</evidence>
<feature type="compositionally biased region" description="Basic and acidic residues" evidence="8">
    <location>
        <begin position="1471"/>
        <end position="1482"/>
    </location>
</feature>
<evidence type="ECO:0000313" key="10">
    <source>
        <dbReference type="EMBL" id="KAJ8030970.1"/>
    </source>
</evidence>
<feature type="compositionally biased region" description="Basic and acidic residues" evidence="8">
    <location>
        <begin position="664"/>
        <end position="677"/>
    </location>
</feature>
<evidence type="ECO:0000256" key="8">
    <source>
        <dbReference type="SAM" id="MobiDB-lite"/>
    </source>
</evidence>
<comment type="similarity">
    <text evidence="2">Belongs to the Mediator complex subunit 12 family.</text>
</comment>
<name>A0A9Q1BQL1_HOLLE</name>
<feature type="compositionally biased region" description="Basic and acidic residues" evidence="8">
    <location>
        <begin position="730"/>
        <end position="739"/>
    </location>
</feature>
<evidence type="ECO:0000256" key="6">
    <source>
        <dbReference type="ARBA" id="ARBA00023163"/>
    </source>
</evidence>
<sequence>MAGFLPQEHRPLKRPRLGAPDVYPQDPKQKEDELTAQNAKFGFSNKPLFSDEHGSARKCHINRNKFGANFSSILAEKQKLNTCQDSSRKKSQVLKDNYLLVNQNHKSKGTYKPWFQDLAGSKPLNALSRKVPWFNRRDDIFIVLSEFDVPMPRAAWFLKMTAAYAAALADNRIRRRPANDPSQEWCQLVTKFLKDQLALITDYHQTVGPLPTTSATSYMSLTSDPGNMQSLPQEVENALKLWQYITKLARFLYEEGMLECHDYLAWMVDTLEKIKPTDDITLRFMLPYVMQFAEEFVKSQMLSRRLAYYCANRLSSLIEDAITSQSCPTASGSIQNTNSVNQNMFQALFSEYLGCPQHRTIILGLGALLQCVTLKCPSALIWINSADPKDKGTSGPGSPLDILPFPPSSLPIAGGPSVQNHQIRGTLRNMENQIKVRSRAVELRWSSDKCQESDTGHTISKVLQTLEYLDKHNFERCDSNNSLDSLYHKIFPGTPQREGGEVPFGDEPIILLLCEWAVCPQRSGEHRAFVSAHLLERRMVELEDEKNMDQDNIEGKNVIPPNQYLDNQGPPLFQNILQHFLDTQAPVADENCSPDERRAFSSLILLFSQLILNEVFSLDSYMCLLIARGNLTDSVPLRVPCDQDFDNGRSQGKEVKDDIDDSKEDSSDRSDDYDMFDKPPPAPAPPQDMGAQESQSFQQKFVMETFQNQKYESNSDHYDEDQDSQESEEQEKKSEEDSRSPSPEVPKVNRHLLYAKHFPLPQEEISAHETNQRLLLLYGYGKARKEVRSYVRCVKKDILQILADERLESSRRGDGQPQEKRIKLDHGQERSIMKLKQLPYFDQHILTTAAAKNILERVQSCTRSGRESLPTLEQIICLLDLLEDALNISGLLEFIVKLLDHINSLESDVLKEKAPDNYTTNVCLSIVGVLRRYQACLLVSQEQTATIFELLCGVVKHVNNVTNCTSAERCILAYLYDLYVSCSFLKAKFSDMFSSVASKVKEKLYTNIQPSESNLKWNENYMEEYIANPKSRQFNLSALGKQLSESSVNRYSFVCNALIAICNTNSMESIRDLSILCAELTASCNGLISEWLGVLRALCCSSNHGYGFTDLLCEVDKEVSDTSIHDKIAMFTAILIARHCFSLDDVVEHVAISSLIAATPSFSGAVETDTDAEPGARLMCHLLLRLFCSSSHSYSVGGAPSTSNQSDDQKWMNILSSCDRHLLDAAHRRISVEPLIGVLKPLLLIGDYGDENSGTSLFDTAEDVTQEDASPPVGQGSRAGGSIETATLRTYSKYTLKTICAQECVREICLKEPERLLMPEVLLDQLLSPKQMHYLLHLICYPNGVPSIGGKSPDSEQKHTIERILKTLDQWTLRISLLELQLMLKQSSGQTDPTLLDNISKATMEVFHHQQANTKSKSSKSSRRRQEQERNSIWLVAPLISKLPGNVQGRVLRSAGTILESVGQTWTSKTGSKDKDKQEKRSSSQMSLASPQPLLSLVLTCLKGQDDQKEGLLTSLQTQLTQFLQTPKDDRWEDPKSQQMMHEALQLRLSLVGNMFDTIMRSNQWTTEFALLLLQLITSGPIDVKSTPELFTTVLDMMNVLVNSTLATDPGASPGAGDDSRQHQQLIKKLKKELGDKRSEGIDRMRQLLPVPRRTVEVLTCEPMGSLIDTKGNKITGFDPIDKKQGLQVASKQKVSPWDMLELPKNQGPFSWAWFGGVKMERKPLQYHEQYRLSLFHSHYRQLPDDHFFNPPPLPPDEEEAPPIAVEPEKETPDKETPKAGPEGTPPVKGSGAETEKPKQGKTKRKRARKPATTPTNAPRDHLSFPSQMPPAFPDRGPFLQSPMFHAPSVPYQQPLPPAGPIRSERPTGGRQALRNMLAKQHPPQMQPRYPMINSREKLDQRQITRNVNVGPQMFQNMYKNQHPDTSSIHPMAQTQQPVYNRTFSNPLMTSPQLPSTHHAQQPGSSMVNPNYTQYQSQQQVNPAPAMMPDMRQTHQPQLRNFISHPSSMSAQTNARLHQHLRDRSLRTMMSAAANHGMQTQHQGAPGTRQQQYSMPHQMNQQQHPDQQRMIQLQQQQQLMKIQQQQQQQHQAAGSHQPNINLMQQLQAPGNTPHMGGRPQNTITPPRAAPGNFQYQ</sequence>
<keyword evidence="4" id="KW-0805">Transcription regulation</keyword>
<dbReference type="Pfam" id="PF09497">
    <property type="entry name" value="Med12"/>
    <property type="match status" value="1"/>
</dbReference>
<feature type="region of interest" description="Disordered" evidence="8">
    <location>
        <begin position="1"/>
        <end position="32"/>
    </location>
</feature>
<evidence type="ECO:0000256" key="5">
    <source>
        <dbReference type="ARBA" id="ARBA00023159"/>
    </source>
</evidence>
<dbReference type="EMBL" id="JAIZAY010000013">
    <property type="protein sequence ID" value="KAJ8030970.1"/>
    <property type="molecule type" value="Genomic_DNA"/>
</dbReference>
<keyword evidence="11" id="KW-1185">Reference proteome</keyword>
<reference evidence="10" key="1">
    <citation type="submission" date="2021-10" db="EMBL/GenBank/DDBJ databases">
        <title>Tropical sea cucumber genome reveals ecological adaptation and Cuvierian tubules defense mechanism.</title>
        <authorList>
            <person name="Chen T."/>
        </authorList>
    </citation>
    <scope>NUCLEOTIDE SEQUENCE</scope>
    <source>
        <strain evidence="10">Nanhai2018</strain>
        <tissue evidence="10">Muscle</tissue>
    </source>
</reference>
<feature type="domain" description="Mediator complex subunit Med12" evidence="9">
    <location>
        <begin position="97"/>
        <end position="159"/>
    </location>
</feature>
<keyword evidence="3" id="KW-0678">Repressor</keyword>
<feature type="region of interest" description="Disordered" evidence="8">
    <location>
        <begin position="712"/>
        <end position="748"/>
    </location>
</feature>
<comment type="caution">
    <text evidence="10">The sequence shown here is derived from an EMBL/GenBank/DDBJ whole genome shotgun (WGS) entry which is preliminary data.</text>
</comment>
<feature type="compositionally biased region" description="Basic and acidic residues" evidence="8">
    <location>
        <begin position="1768"/>
        <end position="1778"/>
    </location>
</feature>
<keyword evidence="7" id="KW-0539">Nucleus</keyword>
<protein>
    <submittedName>
        <fullName evidence="10">Mediator of RNA polymerase II transcription subunit 12-like protein</fullName>
    </submittedName>
</protein>
<dbReference type="PANTHER" id="PTHR46007:SF11">
    <property type="entry name" value="MEDIATOR OF RNA POLYMERASE II TRANSCRIPTION SUBUNIT 12"/>
    <property type="match status" value="1"/>
</dbReference>
<feature type="region of interest" description="Disordered" evidence="8">
    <location>
        <begin position="2084"/>
        <end position="2136"/>
    </location>
</feature>
<dbReference type="GO" id="GO:0045944">
    <property type="term" value="P:positive regulation of transcription by RNA polymerase II"/>
    <property type="evidence" value="ECO:0007669"/>
    <property type="project" value="TreeGrafter"/>
</dbReference>
<evidence type="ECO:0000259" key="9">
    <source>
        <dbReference type="SMART" id="SM01281"/>
    </source>
</evidence>
<dbReference type="OrthoDB" id="20828at2759"/>
<feature type="compositionally biased region" description="Polar residues" evidence="8">
    <location>
        <begin position="2092"/>
        <end position="2110"/>
    </location>
</feature>
<accession>A0A9Q1BQL1</accession>
<feature type="region of interest" description="Disordered" evidence="8">
    <location>
        <begin position="642"/>
        <end position="696"/>
    </location>
</feature>
<feature type="region of interest" description="Disordered" evidence="8">
    <location>
        <begin position="1768"/>
        <end position="1870"/>
    </location>
</feature>
<dbReference type="Proteomes" id="UP001152320">
    <property type="component" value="Chromosome 13"/>
</dbReference>
<feature type="compositionally biased region" description="Acidic residues" evidence="8">
    <location>
        <begin position="718"/>
        <end position="729"/>
    </location>
</feature>
<evidence type="ECO:0000256" key="3">
    <source>
        <dbReference type="ARBA" id="ARBA00022491"/>
    </source>
</evidence>
<dbReference type="Pfam" id="PF12145">
    <property type="entry name" value="Med12-LCEWAV"/>
    <property type="match status" value="1"/>
</dbReference>